<reference evidence="1" key="1">
    <citation type="journal article" date="2011" name="Genome Biol.">
        <title>The draft genome of the carcinogenic human liver fluke Clonorchis sinensis.</title>
        <authorList>
            <person name="Wang X."/>
            <person name="Chen W."/>
            <person name="Huang Y."/>
            <person name="Sun J."/>
            <person name="Men J."/>
            <person name="Liu H."/>
            <person name="Luo F."/>
            <person name="Guo L."/>
            <person name="Lv X."/>
            <person name="Deng C."/>
            <person name="Zhou C."/>
            <person name="Fan Y."/>
            <person name="Li X."/>
            <person name="Huang L."/>
            <person name="Hu Y."/>
            <person name="Liang C."/>
            <person name="Hu X."/>
            <person name="Xu J."/>
            <person name="Yu X."/>
        </authorList>
    </citation>
    <scope>NUCLEOTIDE SEQUENCE [LARGE SCALE GENOMIC DNA]</scope>
    <source>
        <strain evidence="1">Henan</strain>
    </source>
</reference>
<accession>G7YRE3</accession>
<proteinExistence type="predicted"/>
<dbReference type="AlphaFoldDB" id="G7YRE3"/>
<gene>
    <name evidence="1" type="ORF">CLF_108229</name>
</gene>
<dbReference type="EMBL" id="DF144031">
    <property type="protein sequence ID" value="GAA55523.1"/>
    <property type="molecule type" value="Genomic_DNA"/>
</dbReference>
<sequence>MAISIRKYFMKYRTSGDGMEIRLGWPSEFGFRTFKLGVSLTLINYDGQLPSNASESTDTDLASCSGSALFQVEHQADRMSNIGSVTFQSSGSASRLASYPSVLVMKSQKPRAPNITPTERTALNTREQVDNVVITKADKGKATIVMNKSDYLQKFASLAHDAVRSRVSKNGWEIVVVDRGCKWDRNCYVVFVFVTRDLVSDHYSSRNDPDFANPSSTITYYNIVYLGLMVFNWMTRTWELLQYGVTAHYCQLGWVINRCLSVRTSERRHSKTGAVANKLLHTLTQFVSRYEFCKRLVAIRVDTVSTLNQQPSYGRYQTPKGALAFDIRTFSFSANSYVNEIPLWVP</sequence>
<organism evidence="1 2">
    <name type="scientific">Clonorchis sinensis</name>
    <name type="common">Chinese liver fluke</name>
    <dbReference type="NCBI Taxonomy" id="79923"/>
    <lineage>
        <taxon>Eukaryota</taxon>
        <taxon>Metazoa</taxon>
        <taxon>Spiralia</taxon>
        <taxon>Lophotrochozoa</taxon>
        <taxon>Platyhelminthes</taxon>
        <taxon>Trematoda</taxon>
        <taxon>Digenea</taxon>
        <taxon>Opisthorchiida</taxon>
        <taxon>Opisthorchiata</taxon>
        <taxon>Opisthorchiidae</taxon>
        <taxon>Clonorchis</taxon>
    </lineage>
</organism>
<dbReference type="Proteomes" id="UP000008909">
    <property type="component" value="Unassembled WGS sequence"/>
</dbReference>
<evidence type="ECO:0000313" key="1">
    <source>
        <dbReference type="EMBL" id="GAA55523.1"/>
    </source>
</evidence>
<evidence type="ECO:0000313" key="2">
    <source>
        <dbReference type="Proteomes" id="UP000008909"/>
    </source>
</evidence>
<reference key="2">
    <citation type="submission" date="2011-10" db="EMBL/GenBank/DDBJ databases">
        <title>The genome and transcriptome sequence of Clonorchis sinensis provide insights into the carcinogenic liver fluke.</title>
        <authorList>
            <person name="Wang X."/>
            <person name="Huang Y."/>
            <person name="Chen W."/>
            <person name="Liu H."/>
            <person name="Guo L."/>
            <person name="Chen Y."/>
            <person name="Luo F."/>
            <person name="Zhou W."/>
            <person name="Sun J."/>
            <person name="Mao Q."/>
            <person name="Liang P."/>
            <person name="Zhou C."/>
            <person name="Tian Y."/>
            <person name="Men J."/>
            <person name="Lv X."/>
            <person name="Huang L."/>
            <person name="Zhou J."/>
            <person name="Hu Y."/>
            <person name="Li R."/>
            <person name="Zhang F."/>
            <person name="Lei H."/>
            <person name="Li X."/>
            <person name="Hu X."/>
            <person name="Liang C."/>
            <person name="Xu J."/>
            <person name="Wu Z."/>
            <person name="Yu X."/>
        </authorList>
    </citation>
    <scope>NUCLEOTIDE SEQUENCE</scope>
    <source>
        <strain>Henan</strain>
    </source>
</reference>
<protein>
    <submittedName>
        <fullName evidence="1">Uncharacterized protein</fullName>
    </submittedName>
</protein>
<name>G7YRE3_CLOSI</name>
<keyword evidence="2" id="KW-1185">Reference proteome</keyword>